<accession>X0YAG2</accession>
<gene>
    <name evidence="1" type="ORF">S01H1_76038</name>
</gene>
<sequence>MITPEPNGRGFLSFGRYVRESSAALIPKAWVTIDGDEEHLAIDELRQYISGQGVPTRLVLEAEAFIAFAETTAYPRWLDWDQPA</sequence>
<feature type="non-terminal residue" evidence="1">
    <location>
        <position position="84"/>
    </location>
</feature>
<dbReference type="AlphaFoldDB" id="X0YAG2"/>
<name>X0YAG2_9ZZZZ</name>
<protein>
    <submittedName>
        <fullName evidence="1">Uncharacterized protein</fullName>
    </submittedName>
</protein>
<comment type="caution">
    <text evidence="1">The sequence shown here is derived from an EMBL/GenBank/DDBJ whole genome shotgun (WGS) entry which is preliminary data.</text>
</comment>
<organism evidence="1">
    <name type="scientific">marine sediment metagenome</name>
    <dbReference type="NCBI Taxonomy" id="412755"/>
    <lineage>
        <taxon>unclassified sequences</taxon>
        <taxon>metagenomes</taxon>
        <taxon>ecological metagenomes</taxon>
    </lineage>
</organism>
<proteinExistence type="predicted"/>
<reference evidence="1" key="1">
    <citation type="journal article" date="2014" name="Front. Microbiol.">
        <title>High frequency of phylogenetically diverse reductive dehalogenase-homologous genes in deep subseafloor sedimentary metagenomes.</title>
        <authorList>
            <person name="Kawai M."/>
            <person name="Futagami T."/>
            <person name="Toyoda A."/>
            <person name="Takaki Y."/>
            <person name="Nishi S."/>
            <person name="Hori S."/>
            <person name="Arai W."/>
            <person name="Tsubouchi T."/>
            <person name="Morono Y."/>
            <person name="Uchiyama I."/>
            <person name="Ito T."/>
            <person name="Fujiyama A."/>
            <person name="Inagaki F."/>
            <person name="Takami H."/>
        </authorList>
    </citation>
    <scope>NUCLEOTIDE SEQUENCE</scope>
    <source>
        <strain evidence="1">Expedition CK06-06</strain>
    </source>
</reference>
<evidence type="ECO:0000313" key="1">
    <source>
        <dbReference type="EMBL" id="GAG52809.1"/>
    </source>
</evidence>
<dbReference type="EMBL" id="BARS01051003">
    <property type="protein sequence ID" value="GAG52809.1"/>
    <property type="molecule type" value="Genomic_DNA"/>
</dbReference>